<dbReference type="InterPro" id="IPR011330">
    <property type="entry name" value="Glyco_hydro/deAcase_b/a-brl"/>
</dbReference>
<gene>
    <name evidence="15" type="ORF">QRT04_04260</name>
</gene>
<feature type="chain" id="PRO_5046665669" description="Beta-xylanase" evidence="11">
    <location>
        <begin position="20"/>
        <end position="1702"/>
    </location>
</feature>
<dbReference type="SMART" id="SM00633">
    <property type="entry name" value="Glyco_10"/>
    <property type="match status" value="1"/>
</dbReference>
<keyword evidence="8 10" id="KW-0326">Glycosidase</keyword>
<dbReference type="SUPFAM" id="SSF49344">
    <property type="entry name" value="CBD9-like"/>
    <property type="match status" value="1"/>
</dbReference>
<feature type="domain" description="Ig-like" evidence="12">
    <location>
        <begin position="1521"/>
        <end position="1607"/>
    </location>
</feature>
<dbReference type="InterPro" id="IPR008979">
    <property type="entry name" value="Galactose-bd-like_sf"/>
</dbReference>
<comment type="catalytic activity">
    <reaction evidence="1 10">
        <text>Endohydrolysis of (1-&gt;4)-beta-D-xylosidic linkages in xylans.</text>
        <dbReference type="EC" id="3.2.1.8"/>
    </reaction>
</comment>
<feature type="domain" description="GH10" evidence="14">
    <location>
        <begin position="726"/>
        <end position="1076"/>
    </location>
</feature>
<evidence type="ECO:0000256" key="2">
    <source>
        <dbReference type="ARBA" id="ARBA00007495"/>
    </source>
</evidence>
<dbReference type="Gene3D" id="3.20.20.370">
    <property type="entry name" value="Glycoside hydrolase/deacetylase"/>
    <property type="match status" value="1"/>
</dbReference>
<dbReference type="InterPro" id="IPR013098">
    <property type="entry name" value="Ig_I-set"/>
</dbReference>
<evidence type="ECO:0000256" key="10">
    <source>
        <dbReference type="RuleBase" id="RU361174"/>
    </source>
</evidence>
<feature type="signal peptide" evidence="11">
    <location>
        <begin position="1"/>
        <end position="19"/>
    </location>
</feature>
<dbReference type="SUPFAM" id="SSF51445">
    <property type="entry name" value="(Trans)glycosidases"/>
    <property type="match status" value="1"/>
</dbReference>
<dbReference type="InterPro" id="IPR003599">
    <property type="entry name" value="Ig_sub"/>
</dbReference>
<evidence type="ECO:0000313" key="15">
    <source>
        <dbReference type="EMBL" id="MDM7854137.1"/>
    </source>
</evidence>
<feature type="domain" description="Ig-like" evidence="12">
    <location>
        <begin position="1429"/>
        <end position="1515"/>
    </location>
</feature>
<evidence type="ECO:0000313" key="16">
    <source>
        <dbReference type="Proteomes" id="UP001529338"/>
    </source>
</evidence>
<proteinExistence type="inferred from homology"/>
<accession>A0ABT7SD69</accession>
<keyword evidence="7 10" id="KW-0119">Carbohydrate metabolism</keyword>
<dbReference type="Gene3D" id="3.20.20.80">
    <property type="entry name" value="Glycosidases"/>
    <property type="match status" value="1"/>
</dbReference>
<dbReference type="Pfam" id="PF02018">
    <property type="entry name" value="CBM_4_9"/>
    <property type="match status" value="3"/>
</dbReference>
<dbReference type="InterPro" id="IPR003305">
    <property type="entry name" value="CenC_carb-bd"/>
</dbReference>
<dbReference type="PRINTS" id="PR00134">
    <property type="entry name" value="GLHYDRLASE10"/>
</dbReference>
<keyword evidence="16" id="KW-1185">Reference proteome</keyword>
<dbReference type="SUPFAM" id="SSF48726">
    <property type="entry name" value="Immunoglobulin"/>
    <property type="match status" value="3"/>
</dbReference>
<dbReference type="InterPro" id="IPR013783">
    <property type="entry name" value="Ig-like_fold"/>
</dbReference>
<dbReference type="InterPro" id="IPR044846">
    <property type="entry name" value="GH10"/>
</dbReference>
<dbReference type="SMART" id="SM00409">
    <property type="entry name" value="IG"/>
    <property type="match status" value="3"/>
</dbReference>
<keyword evidence="4 11" id="KW-0732">Signal</keyword>
<dbReference type="Pfam" id="PF07679">
    <property type="entry name" value="I-set"/>
    <property type="match status" value="2"/>
</dbReference>
<evidence type="ECO:0000259" key="14">
    <source>
        <dbReference type="PROSITE" id="PS51760"/>
    </source>
</evidence>
<dbReference type="PROSITE" id="PS51760">
    <property type="entry name" value="GH10_2"/>
    <property type="match status" value="1"/>
</dbReference>
<dbReference type="InterPro" id="IPR002509">
    <property type="entry name" value="NODB_dom"/>
</dbReference>
<sequence>MAATALVVSPLVVASGAFAADTTPTSLLSVNFEDGTKGALTQSGAAGNVVDDGTGNKVYEIDNRTASYDGLETPATLLDGLATGTKVHVSMKARLVADGSYSARWVKKPGYSWVSSNTALSASSWTTIDGTYTVGDGDTGVTFYTGTGADSGDTFSYQLDDISVVADVASTTPTTQTIVSADFDDSSLGALQQSGSPTLGYVDNGTGKALSVTGRANTWDSVQSATGILSAGVQYTFSAKVKLLDDVASSVGRFTVYDGSYTPVGGQAVSASDWTTIGGTYTLPDGVDPTTVKFALEAGPWDGSAKPGFLLDDVLVTAPGEGSGGGSGITIPAGFVPGGAIDPVATPTYKARGTDKTVALTFDDGPNGATTEDLLGFLADKGIHATFCVIGQNVTASGGAAVLRDIVAGGNALCNHSTDYSEVNTLTDQQIADRLMQNMGTIRTALGDPNAQVPFYRAPDGVWGSSAGIAVQLGEQPLDVRNLINDWDGASNAGDEAALTDALYSTITSHPGEIVLVHDGGGVRTAGIAAVKTVVNRLIDEGWTFTLPQGGPAGGSNGGVCSYPSGTAIDTDFEDGTLQGWSGRDDGHGTATLTVTDGVGHDGGKAVVVSDRVSQGQGMGRDVTCTLQAGQTYELTGWARFADGQPTDDVDLSYAQTKAGSTTYSQFGAFTGVTNTGWTQIKQKFTVPASDSLYLYFETKWANGAAGNTSNLLLDDITVTQVVANVQDITPIKDTLDFPMGAAVSSAQLVGAAGKLLGKHFDQVTPENTMKPEGWYNADHSFKDTNADADTLMQFAQDNDLRVYGHTLVWYQQTPDWFFQDSDGNFLTSSDADKQIMRDRLKTHIDNVAKYLSDKYGKFGSDTNPLVSFDVVNEVVSDNAGDPEGLRQSHWYQILGEEYIEDAFNEANAAFNGTYAADGVDHPIQLFINDYNTEQTGKRGRLLDLVNRLIADDVPVDGVGHQFHVTMSTPISTLKDAIDGFNGIQTADGHELFQAITELDVPTGTPVTEANLIDQGYYYKGIFDMLRAEKADGANIFSATVWGLLDGQSWRASSGAPLLFDDSLQAKYAYYGVTDQDLPGQVRSAIVFQGDVTGADQTSSVEWSKLPLHAIGDHAGFQLRWAADSLTAYVTVDDSTADATDAVTFSYGSGQTATVKRDGTVTGTGVTAQVSSTSSGWKVVAHLPESPALSRGGSAQFDAAVTDGSTTTGWNTAGSLGTLQLIEPLSYTEIPEAATAPTIDGVQDSVWDSASTVTTSTLISGAADGAKAKVYQLWKDNYLYVLADVTDPTVDSTSPNAYERDSVEIFTDPGNAKNGSYRPDDMQLRIGANGDVSYGGGDSETAQAARVQTSAKIGGHGYVVEARIDLKDGNTGIGAFEGLDYSVNDGTSGARTANFSWAEPTGTGYQTTSRWGVAQLVAATPTPPAQTAPVVTKQPASVSVSLGGTATFTAAATGNPTPTVTWQRQLKGAIVWTTVAGATKPSLSVVSSAGVDGAKYRAVFTNTVGTVASSAATLTIKQVKPVVTVQPKSVSGALASTVSLTAKASGYPTPTVSWQRQLKGASTWTTLAGKTSTTLSVKVSSSINGAKYRAVFRNAAGTATSSSATVTVKAAKPTITGQPVSVKVKAGKLASFHVSVAASPKATYRWYVKLPGSSHWAPAIQGKSSTLYVTATQARNGTQVRVVVTNAKGSVTSSTATLHVTK</sequence>
<dbReference type="Gene3D" id="2.60.40.1190">
    <property type="match status" value="1"/>
</dbReference>
<feature type="domain" description="NodB homology" evidence="13">
    <location>
        <begin position="356"/>
        <end position="546"/>
    </location>
</feature>
<evidence type="ECO:0000259" key="13">
    <source>
        <dbReference type="PROSITE" id="PS51677"/>
    </source>
</evidence>
<evidence type="ECO:0000256" key="3">
    <source>
        <dbReference type="ARBA" id="ARBA00022651"/>
    </source>
</evidence>
<reference evidence="15 16" key="1">
    <citation type="submission" date="2023-06" db="EMBL/GenBank/DDBJ databases">
        <title>Cellulomonas sp. MW4 Whole genome sequence.</title>
        <authorList>
            <person name="Park S."/>
        </authorList>
    </citation>
    <scope>NUCLEOTIDE SEQUENCE [LARGE SCALE GENOMIC DNA]</scope>
    <source>
        <strain evidence="15 16">MW4</strain>
    </source>
</reference>
<name>A0ABT7SD69_9CELL</name>
<dbReference type="EMBL" id="JAUCGQ010000001">
    <property type="protein sequence ID" value="MDM7854137.1"/>
    <property type="molecule type" value="Genomic_DNA"/>
</dbReference>
<dbReference type="InterPro" id="IPR007110">
    <property type="entry name" value="Ig-like_dom"/>
</dbReference>
<dbReference type="InterPro" id="IPR010502">
    <property type="entry name" value="Carb-bd_dom_fam9"/>
</dbReference>
<dbReference type="RefSeq" id="WP_289453750.1">
    <property type="nucleotide sequence ID" value="NZ_JAUCGQ010000001.1"/>
</dbReference>
<evidence type="ECO:0000256" key="11">
    <source>
        <dbReference type="SAM" id="SignalP"/>
    </source>
</evidence>
<keyword evidence="6 10" id="KW-0378">Hydrolase</keyword>
<dbReference type="InterPro" id="IPR017853">
    <property type="entry name" value="GH"/>
</dbReference>
<dbReference type="SUPFAM" id="SSF49785">
    <property type="entry name" value="Galactose-binding domain-like"/>
    <property type="match status" value="3"/>
</dbReference>
<dbReference type="SUPFAM" id="SSF88713">
    <property type="entry name" value="Glycoside hydrolase/deacetylase"/>
    <property type="match status" value="1"/>
</dbReference>
<dbReference type="PANTHER" id="PTHR31490:SF88">
    <property type="entry name" value="BETA-XYLANASE"/>
    <property type="match status" value="1"/>
</dbReference>
<dbReference type="PROSITE" id="PS50835">
    <property type="entry name" value="IG_LIKE"/>
    <property type="match status" value="2"/>
</dbReference>
<comment type="caution">
    <text evidence="15">The sequence shown here is derived from an EMBL/GenBank/DDBJ whole genome shotgun (WGS) entry which is preliminary data.</text>
</comment>
<evidence type="ECO:0000256" key="4">
    <source>
        <dbReference type="ARBA" id="ARBA00022729"/>
    </source>
</evidence>
<dbReference type="PANTHER" id="PTHR31490">
    <property type="entry name" value="GLYCOSYL HYDROLASE"/>
    <property type="match status" value="1"/>
</dbReference>
<evidence type="ECO:0000256" key="9">
    <source>
        <dbReference type="ARBA" id="ARBA00023326"/>
    </source>
</evidence>
<evidence type="ECO:0000256" key="8">
    <source>
        <dbReference type="ARBA" id="ARBA00023295"/>
    </source>
</evidence>
<keyword evidence="9 10" id="KW-0624">Polysaccharide degradation</keyword>
<dbReference type="EC" id="3.2.1.8" evidence="10"/>
<evidence type="ECO:0000256" key="5">
    <source>
        <dbReference type="ARBA" id="ARBA00022737"/>
    </source>
</evidence>
<evidence type="ECO:0000256" key="6">
    <source>
        <dbReference type="ARBA" id="ARBA00022801"/>
    </source>
</evidence>
<dbReference type="Gene3D" id="2.60.40.10">
    <property type="entry name" value="Immunoglobulins"/>
    <property type="match status" value="3"/>
</dbReference>
<evidence type="ECO:0000256" key="1">
    <source>
        <dbReference type="ARBA" id="ARBA00000681"/>
    </source>
</evidence>
<comment type="similarity">
    <text evidence="2 10">Belongs to the glycosyl hydrolase 10 (cellulase F) family.</text>
</comment>
<evidence type="ECO:0000256" key="7">
    <source>
        <dbReference type="ARBA" id="ARBA00023277"/>
    </source>
</evidence>
<keyword evidence="5" id="KW-0677">Repeat</keyword>
<dbReference type="CDD" id="cd10917">
    <property type="entry name" value="CE4_NodB_like_6s_7s"/>
    <property type="match status" value="1"/>
</dbReference>
<dbReference type="InterPro" id="IPR036179">
    <property type="entry name" value="Ig-like_dom_sf"/>
</dbReference>
<dbReference type="Gene3D" id="2.60.120.260">
    <property type="entry name" value="Galactose-binding domain-like"/>
    <property type="match status" value="3"/>
</dbReference>
<dbReference type="Pfam" id="PF00331">
    <property type="entry name" value="Glyco_hydro_10"/>
    <property type="match status" value="1"/>
</dbReference>
<dbReference type="InterPro" id="IPR001000">
    <property type="entry name" value="GH10_dom"/>
</dbReference>
<evidence type="ECO:0000259" key="12">
    <source>
        <dbReference type="PROSITE" id="PS50835"/>
    </source>
</evidence>
<dbReference type="Proteomes" id="UP001529338">
    <property type="component" value="Unassembled WGS sequence"/>
</dbReference>
<dbReference type="Pfam" id="PF06452">
    <property type="entry name" value="CBM9_1"/>
    <property type="match status" value="1"/>
</dbReference>
<keyword evidence="3" id="KW-0858">Xylan degradation</keyword>
<protein>
    <recommendedName>
        <fullName evidence="10">Beta-xylanase</fullName>
        <ecNumber evidence="10">3.2.1.8</ecNumber>
    </recommendedName>
</protein>
<dbReference type="Pfam" id="PF01522">
    <property type="entry name" value="Polysacc_deac_1"/>
    <property type="match status" value="1"/>
</dbReference>
<dbReference type="PROSITE" id="PS51677">
    <property type="entry name" value="NODB"/>
    <property type="match status" value="1"/>
</dbReference>
<organism evidence="15 16">
    <name type="scientific">Cellulomonas alba</name>
    <dbReference type="NCBI Taxonomy" id="3053467"/>
    <lineage>
        <taxon>Bacteria</taxon>
        <taxon>Bacillati</taxon>
        <taxon>Actinomycetota</taxon>
        <taxon>Actinomycetes</taxon>
        <taxon>Micrococcales</taxon>
        <taxon>Cellulomonadaceae</taxon>
        <taxon>Cellulomonas</taxon>
    </lineage>
</organism>